<accession>A0A8J7RZ11</accession>
<evidence type="ECO:0000256" key="3">
    <source>
        <dbReference type="SAM" id="Phobius"/>
    </source>
</evidence>
<proteinExistence type="predicted"/>
<dbReference type="InterPro" id="IPR045531">
    <property type="entry name" value="DUF6468"/>
</dbReference>
<dbReference type="AlphaFoldDB" id="A0A8J7RZ11"/>
<feature type="region of interest" description="Disordered" evidence="2">
    <location>
        <begin position="102"/>
        <end position="170"/>
    </location>
</feature>
<keyword evidence="3" id="KW-0472">Membrane</keyword>
<evidence type="ECO:0000313" key="5">
    <source>
        <dbReference type="EMBL" id="MBP5856945.1"/>
    </source>
</evidence>
<evidence type="ECO:0000256" key="2">
    <source>
        <dbReference type="SAM" id="MobiDB-lite"/>
    </source>
</evidence>
<feature type="domain" description="DUF6468" evidence="4">
    <location>
        <begin position="35"/>
        <end position="110"/>
    </location>
</feature>
<keyword evidence="1" id="KW-0175">Coiled coil</keyword>
<keyword evidence="6" id="KW-1185">Reference proteome</keyword>
<evidence type="ECO:0000256" key="1">
    <source>
        <dbReference type="SAM" id="Coils"/>
    </source>
</evidence>
<feature type="coiled-coil region" evidence="1">
    <location>
        <begin position="28"/>
        <end position="94"/>
    </location>
</feature>
<sequence length="170" mass="18025">MEPYVLSLVLDVVLACLLAAVIWYGFRLNRQLSALRKSREELKGLLEDFARSTDRAEAALDGLKRGARENIASVKQAVDKAEALKDDLVFLTKRGEEAADRLEAGITNTRPHAQQGAGGKAGRSTALSTAGRAAPGGEDGDGANGDGPARGGRGKAKRKSDLLRALQGMR</sequence>
<keyword evidence="3" id="KW-1133">Transmembrane helix</keyword>
<dbReference type="Proteomes" id="UP000672602">
    <property type="component" value="Unassembled WGS sequence"/>
</dbReference>
<evidence type="ECO:0000259" key="4">
    <source>
        <dbReference type="Pfam" id="PF20072"/>
    </source>
</evidence>
<reference evidence="5" key="1">
    <citation type="submission" date="2021-04" db="EMBL/GenBank/DDBJ databases">
        <authorList>
            <person name="Zhang D.-C."/>
        </authorList>
    </citation>
    <scope>NUCLEOTIDE SEQUENCE</scope>
    <source>
        <strain evidence="5">CGMCC 1.15697</strain>
    </source>
</reference>
<feature type="compositionally biased region" description="Gly residues" evidence="2">
    <location>
        <begin position="142"/>
        <end position="151"/>
    </location>
</feature>
<dbReference type="RefSeq" id="WP_210681522.1">
    <property type="nucleotide sequence ID" value="NZ_JAGMWN010000003.1"/>
</dbReference>
<protein>
    <recommendedName>
        <fullName evidence="4">DUF6468 domain-containing protein</fullName>
    </recommendedName>
</protein>
<gene>
    <name evidence="5" type="ORF">KAJ83_07990</name>
</gene>
<keyword evidence="3" id="KW-0812">Transmembrane</keyword>
<comment type="caution">
    <text evidence="5">The sequence shown here is derived from an EMBL/GenBank/DDBJ whole genome shotgun (WGS) entry which is preliminary data.</text>
</comment>
<feature type="transmembrane region" description="Helical" evidence="3">
    <location>
        <begin position="6"/>
        <end position="26"/>
    </location>
</feature>
<name>A0A8J7RZ11_9PROT</name>
<dbReference type="EMBL" id="JAGMWN010000003">
    <property type="protein sequence ID" value="MBP5856945.1"/>
    <property type="molecule type" value="Genomic_DNA"/>
</dbReference>
<organism evidence="5 6">
    <name type="scientific">Marivibrio halodurans</name>
    <dbReference type="NCBI Taxonomy" id="2039722"/>
    <lineage>
        <taxon>Bacteria</taxon>
        <taxon>Pseudomonadati</taxon>
        <taxon>Pseudomonadota</taxon>
        <taxon>Alphaproteobacteria</taxon>
        <taxon>Rhodospirillales</taxon>
        <taxon>Rhodospirillaceae</taxon>
        <taxon>Marivibrio</taxon>
    </lineage>
</organism>
<evidence type="ECO:0000313" key="6">
    <source>
        <dbReference type="Proteomes" id="UP000672602"/>
    </source>
</evidence>
<dbReference type="Pfam" id="PF20072">
    <property type="entry name" value="DUF6468"/>
    <property type="match status" value="1"/>
</dbReference>